<protein>
    <submittedName>
        <fullName evidence="1">Uncharacterized protein</fullName>
    </submittedName>
</protein>
<keyword evidence="2" id="KW-1185">Reference proteome</keyword>
<reference evidence="1 2" key="1">
    <citation type="journal article" date="2021" name="BMC Genomics">
        <title>Datura genome reveals duplications of psychoactive alkaloid biosynthetic genes and high mutation rate following tissue culture.</title>
        <authorList>
            <person name="Rajewski A."/>
            <person name="Carter-House D."/>
            <person name="Stajich J."/>
            <person name="Litt A."/>
        </authorList>
    </citation>
    <scope>NUCLEOTIDE SEQUENCE [LARGE SCALE GENOMIC DNA]</scope>
    <source>
        <strain evidence="1">AR-01</strain>
    </source>
</reference>
<comment type="caution">
    <text evidence="1">The sequence shown here is derived from an EMBL/GenBank/DDBJ whole genome shotgun (WGS) entry which is preliminary data.</text>
</comment>
<proteinExistence type="predicted"/>
<accession>A0ABS8WHT0</accession>
<name>A0ABS8WHT0_DATST</name>
<evidence type="ECO:0000313" key="2">
    <source>
        <dbReference type="Proteomes" id="UP000823775"/>
    </source>
</evidence>
<gene>
    <name evidence="1" type="ORF">HAX54_047055</name>
</gene>
<feature type="non-terminal residue" evidence="1">
    <location>
        <position position="65"/>
    </location>
</feature>
<organism evidence="1 2">
    <name type="scientific">Datura stramonium</name>
    <name type="common">Jimsonweed</name>
    <name type="synonym">Common thornapple</name>
    <dbReference type="NCBI Taxonomy" id="4076"/>
    <lineage>
        <taxon>Eukaryota</taxon>
        <taxon>Viridiplantae</taxon>
        <taxon>Streptophyta</taxon>
        <taxon>Embryophyta</taxon>
        <taxon>Tracheophyta</taxon>
        <taxon>Spermatophyta</taxon>
        <taxon>Magnoliopsida</taxon>
        <taxon>eudicotyledons</taxon>
        <taxon>Gunneridae</taxon>
        <taxon>Pentapetalae</taxon>
        <taxon>asterids</taxon>
        <taxon>lamiids</taxon>
        <taxon>Solanales</taxon>
        <taxon>Solanaceae</taxon>
        <taxon>Solanoideae</taxon>
        <taxon>Datureae</taxon>
        <taxon>Datura</taxon>
    </lineage>
</organism>
<dbReference type="EMBL" id="JACEIK010007527">
    <property type="protein sequence ID" value="MCE3050363.1"/>
    <property type="molecule type" value="Genomic_DNA"/>
</dbReference>
<sequence length="65" mass="7393">MTLTRSHMSLLHLLLQGPPWKILTRSHDHESYPHSTTRGVDSWSVGIISEAYKDSSYDPSHETTT</sequence>
<dbReference type="Proteomes" id="UP000823775">
    <property type="component" value="Unassembled WGS sequence"/>
</dbReference>
<evidence type="ECO:0000313" key="1">
    <source>
        <dbReference type="EMBL" id="MCE3050363.1"/>
    </source>
</evidence>